<dbReference type="AlphaFoldDB" id="A0A8H3WTX3"/>
<proteinExistence type="predicted"/>
<dbReference type="Pfam" id="PF00172">
    <property type="entry name" value="Zn_clus"/>
    <property type="match status" value="1"/>
</dbReference>
<dbReference type="InterPro" id="IPR021858">
    <property type="entry name" value="Fun_TF"/>
</dbReference>
<comment type="caution">
    <text evidence="4">The sequence shown here is derived from an EMBL/GenBank/DDBJ whole genome shotgun (WGS) entry which is preliminary data.</text>
</comment>
<dbReference type="PANTHER" id="PTHR37563">
    <property type="entry name" value="PHYTANOYL-COA DIOXYGENASE FAMILY PROTEIN (AFU_ORTHOLOGUE AFUA_2G03330)"/>
    <property type="match status" value="1"/>
</dbReference>
<evidence type="ECO:0000313" key="5">
    <source>
        <dbReference type="Proteomes" id="UP000434172"/>
    </source>
</evidence>
<sequence length="780" mass="87088">MPRIFNQAAWFGLSSRTYPLAVLLTSLVLIISNTCRVRKIKCDEAVPICQRCAKANRYCDRSTAPSQFHNQTPEGEETGGLPTPSALGTFPSPTKPRDALLNPSVARYFHHYITDIAPWYDLSDSSLTFTTRLPEIALENSLPFAAILALSAVHISQTTAPSAKAAAEFYHGHCIRILIDLKDDDHDEVNTQGLALASVCLLRSYEILSEEVDPNRHLRGAYSLAAYRSPLIDYLGSGLRTAGFWNYLREDITFSLFQRCPLKIDLNRMPLPNQHHTDHSYLNTVSLILGRIINACFSGTIAEQTWTVLFDMLRSWSADLPARFRPISREDRGLGLSLPSIWTLRDCHASALHYRLVCVAILCAQATPQNVAKLRQLLEHDHKIGDTQEEVLEACGLDLCGIAFTANMPAVLVNAFGPIAFCARFIRSEASQQEVIRRLMACNMRALSKLSNSLLRQRAAISLSCRRRGLASLTREPQPTHPFVIRPSEAEVRNSLLAPRNLELAVRHLHADGLVVVEDVVPHKDLDALNERMVKDARYLQSLGEKGPFNYNLGNLQQDPPPVAEYFYKSIFTNPIATQITSSVLGPRPKWTFCSANSAMPPLPGASPQRQPVHSDADFAHPSHPFALVANIPLVSMTPENGSTELWLGTHTADVSAQEGKHGERASGRIREDLLTERRLMRGPSQPEVKKGSIVLRDLRLWHAGMPNMSDEVRVMLAMIHFAPWYRNPMRLQFGEDVKGLLAGLEPHLEIPVDWAKNDEVLGCYLHRGFGNSYDFDQEK</sequence>
<dbReference type="SUPFAM" id="SSF51197">
    <property type="entry name" value="Clavaminate synthase-like"/>
    <property type="match status" value="1"/>
</dbReference>
<dbReference type="Gene3D" id="2.60.120.620">
    <property type="entry name" value="q2cbj1_9rhob like domain"/>
    <property type="match status" value="1"/>
</dbReference>
<reference evidence="4 5" key="1">
    <citation type="submission" date="2019-12" db="EMBL/GenBank/DDBJ databases">
        <title>A genome sequence resource for the geographically widespread anthracnose pathogen Colletotrichum asianum.</title>
        <authorList>
            <person name="Meng Y."/>
        </authorList>
    </citation>
    <scope>NUCLEOTIDE SEQUENCE [LARGE SCALE GENOMIC DNA]</scope>
    <source>
        <strain evidence="4 5">ICMP 18580</strain>
    </source>
</reference>
<dbReference type="Pfam" id="PF11951">
    <property type="entry name" value="Fungal_trans_2"/>
    <property type="match status" value="1"/>
</dbReference>
<dbReference type="GO" id="GO:0051213">
    <property type="term" value="F:dioxygenase activity"/>
    <property type="evidence" value="ECO:0007669"/>
    <property type="project" value="UniProtKB-KW"/>
</dbReference>
<keyword evidence="4" id="KW-0223">Dioxygenase</keyword>
<feature type="compositionally biased region" description="Polar residues" evidence="2">
    <location>
        <begin position="63"/>
        <end position="73"/>
    </location>
</feature>
<feature type="region of interest" description="Disordered" evidence="2">
    <location>
        <begin position="63"/>
        <end position="88"/>
    </location>
</feature>
<dbReference type="GO" id="GO:0000981">
    <property type="term" value="F:DNA-binding transcription factor activity, RNA polymerase II-specific"/>
    <property type="evidence" value="ECO:0007669"/>
    <property type="project" value="InterPro"/>
</dbReference>
<organism evidence="4 5">
    <name type="scientific">Colletotrichum asianum</name>
    <dbReference type="NCBI Taxonomy" id="702518"/>
    <lineage>
        <taxon>Eukaryota</taxon>
        <taxon>Fungi</taxon>
        <taxon>Dikarya</taxon>
        <taxon>Ascomycota</taxon>
        <taxon>Pezizomycotina</taxon>
        <taxon>Sordariomycetes</taxon>
        <taxon>Hypocreomycetidae</taxon>
        <taxon>Glomerellales</taxon>
        <taxon>Glomerellaceae</taxon>
        <taxon>Colletotrichum</taxon>
        <taxon>Colletotrichum gloeosporioides species complex</taxon>
    </lineage>
</organism>
<dbReference type="PROSITE" id="PS50048">
    <property type="entry name" value="ZN2_CY6_FUNGAL_2"/>
    <property type="match status" value="1"/>
</dbReference>
<keyword evidence="5" id="KW-1185">Reference proteome</keyword>
<dbReference type="OrthoDB" id="407832at2759"/>
<dbReference type="CDD" id="cd12148">
    <property type="entry name" value="fungal_TF_MHR"/>
    <property type="match status" value="1"/>
</dbReference>
<dbReference type="InterPro" id="IPR001138">
    <property type="entry name" value="Zn2Cys6_DnaBD"/>
</dbReference>
<name>A0A8H3WTX3_9PEZI</name>
<dbReference type="SUPFAM" id="SSF57701">
    <property type="entry name" value="Zn2/Cys6 DNA-binding domain"/>
    <property type="match status" value="1"/>
</dbReference>
<evidence type="ECO:0000313" key="4">
    <source>
        <dbReference type="EMBL" id="KAF0330798.1"/>
    </source>
</evidence>
<gene>
    <name evidence="4" type="ORF">GQ607_001667</name>
</gene>
<dbReference type="CDD" id="cd00067">
    <property type="entry name" value="GAL4"/>
    <property type="match status" value="1"/>
</dbReference>
<dbReference type="Pfam" id="PF05721">
    <property type="entry name" value="PhyH"/>
    <property type="match status" value="1"/>
</dbReference>
<dbReference type="InterPro" id="IPR008775">
    <property type="entry name" value="Phytyl_CoA_dOase-like"/>
</dbReference>
<accession>A0A8H3WTX3</accession>
<dbReference type="EMBL" id="WOWK01000005">
    <property type="protein sequence ID" value="KAF0330798.1"/>
    <property type="molecule type" value="Genomic_DNA"/>
</dbReference>
<evidence type="ECO:0000259" key="3">
    <source>
        <dbReference type="PROSITE" id="PS50048"/>
    </source>
</evidence>
<dbReference type="GO" id="GO:0008270">
    <property type="term" value="F:zinc ion binding"/>
    <property type="evidence" value="ECO:0007669"/>
    <property type="project" value="InterPro"/>
</dbReference>
<keyword evidence="1" id="KW-0539">Nucleus</keyword>
<evidence type="ECO:0000256" key="1">
    <source>
        <dbReference type="ARBA" id="ARBA00023242"/>
    </source>
</evidence>
<evidence type="ECO:0000256" key="2">
    <source>
        <dbReference type="SAM" id="MobiDB-lite"/>
    </source>
</evidence>
<dbReference type="PANTHER" id="PTHR37563:SF2">
    <property type="entry name" value="PHYTANOYL-COA DIOXYGENASE FAMILY PROTEIN (AFU_ORTHOLOGUE AFUA_2G03330)"/>
    <property type="match status" value="1"/>
</dbReference>
<dbReference type="Gene3D" id="4.10.240.10">
    <property type="entry name" value="Zn(2)-C6 fungal-type DNA-binding domain"/>
    <property type="match status" value="1"/>
</dbReference>
<dbReference type="InterPro" id="IPR051961">
    <property type="entry name" value="Fungal_Metabolite_Diox"/>
</dbReference>
<keyword evidence="4" id="KW-0560">Oxidoreductase</keyword>
<feature type="domain" description="Zn(2)-C6 fungal-type" evidence="3">
    <location>
        <begin position="35"/>
        <end position="59"/>
    </location>
</feature>
<protein>
    <submittedName>
        <fullName evidence="4">Phytanoyl- dioxygenase</fullName>
    </submittedName>
</protein>
<dbReference type="Proteomes" id="UP000434172">
    <property type="component" value="Unassembled WGS sequence"/>
</dbReference>
<dbReference type="InterPro" id="IPR036864">
    <property type="entry name" value="Zn2-C6_fun-type_DNA-bd_sf"/>
</dbReference>